<evidence type="ECO:0000256" key="9">
    <source>
        <dbReference type="ARBA" id="ARBA00022842"/>
    </source>
</evidence>
<dbReference type="InterPro" id="IPR005844">
    <property type="entry name" value="A-D-PHexomutase_a/b/a-I"/>
</dbReference>
<keyword evidence="10" id="KW-0413">Isomerase</keyword>
<dbReference type="GO" id="GO:0000287">
    <property type="term" value="F:magnesium ion binding"/>
    <property type="evidence" value="ECO:0007669"/>
    <property type="project" value="InterPro"/>
</dbReference>
<dbReference type="GO" id="GO:0004614">
    <property type="term" value="F:phosphoglucomutase activity"/>
    <property type="evidence" value="ECO:0007669"/>
    <property type="project" value="UniProtKB-EC"/>
</dbReference>
<comment type="catalytic activity">
    <reaction evidence="1">
        <text>alpha-D-glucose 1-phosphate = alpha-D-glucose 6-phosphate</text>
        <dbReference type="Rhea" id="RHEA:23536"/>
        <dbReference type="ChEBI" id="CHEBI:58225"/>
        <dbReference type="ChEBI" id="CHEBI:58601"/>
        <dbReference type="EC" id="5.4.2.2"/>
    </reaction>
</comment>
<keyword evidence="7" id="KW-0597">Phosphoprotein</keyword>
<gene>
    <name evidence="15" type="ORF">M408DRAFT_21063</name>
</gene>
<dbReference type="FunFam" id="3.40.120.10:FF:000005">
    <property type="entry name" value="Phosphoglucomutase 5"/>
    <property type="match status" value="1"/>
</dbReference>
<dbReference type="AlphaFoldDB" id="A0A0C3BK44"/>
<feature type="domain" description="Alpha-D-phosphohexomutase alpha/beta/alpha" evidence="12">
    <location>
        <begin position="17"/>
        <end position="155"/>
    </location>
</feature>
<dbReference type="EMBL" id="KN824281">
    <property type="protein sequence ID" value="KIM31861.1"/>
    <property type="molecule type" value="Genomic_DNA"/>
</dbReference>
<evidence type="ECO:0000256" key="3">
    <source>
        <dbReference type="ARBA" id="ARBA00004496"/>
    </source>
</evidence>
<feature type="domain" description="Alpha-D-phosphohexomutase alpha/beta/alpha" evidence="13">
    <location>
        <begin position="186"/>
        <end position="289"/>
    </location>
</feature>
<evidence type="ECO:0000313" key="16">
    <source>
        <dbReference type="Proteomes" id="UP000054097"/>
    </source>
</evidence>
<dbReference type="FunFam" id="3.30.310.50:FF:000002">
    <property type="entry name" value="Phosphoglucomutase 5"/>
    <property type="match status" value="1"/>
</dbReference>
<dbReference type="FunFam" id="3.40.120.10:FF:000007">
    <property type="entry name" value="Phosphoglucomutase 5"/>
    <property type="match status" value="1"/>
</dbReference>
<reference evidence="15 16" key="1">
    <citation type="submission" date="2014-04" db="EMBL/GenBank/DDBJ databases">
        <authorList>
            <consortium name="DOE Joint Genome Institute"/>
            <person name="Kuo A."/>
            <person name="Zuccaro A."/>
            <person name="Kohler A."/>
            <person name="Nagy L.G."/>
            <person name="Floudas D."/>
            <person name="Copeland A."/>
            <person name="Barry K.W."/>
            <person name="Cichocki N."/>
            <person name="Veneault-Fourrey C."/>
            <person name="LaButti K."/>
            <person name="Lindquist E.A."/>
            <person name="Lipzen A."/>
            <person name="Lundell T."/>
            <person name="Morin E."/>
            <person name="Murat C."/>
            <person name="Sun H."/>
            <person name="Tunlid A."/>
            <person name="Henrissat B."/>
            <person name="Grigoriev I.V."/>
            <person name="Hibbett D.S."/>
            <person name="Martin F."/>
            <person name="Nordberg H.P."/>
            <person name="Cantor M.N."/>
            <person name="Hua S.X."/>
        </authorList>
    </citation>
    <scope>NUCLEOTIDE SEQUENCE [LARGE SCALE GENOMIC DNA]</scope>
    <source>
        <strain evidence="15 16">MAFF 305830</strain>
    </source>
</reference>
<keyword evidence="9 11" id="KW-0460">Magnesium</keyword>
<dbReference type="SUPFAM" id="SSF55957">
    <property type="entry name" value="Phosphoglucomutase, C-terminal domain"/>
    <property type="match status" value="1"/>
</dbReference>
<dbReference type="PRINTS" id="PR00509">
    <property type="entry name" value="PGMPMM"/>
</dbReference>
<dbReference type="GO" id="GO:0005975">
    <property type="term" value="P:carbohydrate metabolic process"/>
    <property type="evidence" value="ECO:0007669"/>
    <property type="project" value="InterPro"/>
</dbReference>
<dbReference type="Gene3D" id="3.40.120.10">
    <property type="entry name" value="Alpha-D-Glucose-1,6-Bisphosphate, subunit A, domain 3"/>
    <property type="match status" value="3"/>
</dbReference>
<keyword evidence="8 11" id="KW-0479">Metal-binding</keyword>
<dbReference type="Pfam" id="PF02879">
    <property type="entry name" value="PGM_PMM_II"/>
    <property type="match status" value="1"/>
</dbReference>
<dbReference type="InterPro" id="IPR016066">
    <property type="entry name" value="A-D-PHexomutase_CS"/>
</dbReference>
<evidence type="ECO:0000259" key="12">
    <source>
        <dbReference type="Pfam" id="PF02878"/>
    </source>
</evidence>
<dbReference type="Proteomes" id="UP000054097">
    <property type="component" value="Unassembled WGS sequence"/>
</dbReference>
<evidence type="ECO:0000256" key="11">
    <source>
        <dbReference type="RuleBase" id="RU004326"/>
    </source>
</evidence>
<keyword evidence="16" id="KW-1185">Reference proteome</keyword>
<evidence type="ECO:0000256" key="7">
    <source>
        <dbReference type="ARBA" id="ARBA00022553"/>
    </source>
</evidence>
<feature type="domain" description="Alpha-D-phosphohexomutase alpha/beta/alpha" evidence="14">
    <location>
        <begin position="301"/>
        <end position="398"/>
    </location>
</feature>
<dbReference type="OrthoDB" id="2291at2759"/>
<evidence type="ECO:0000256" key="5">
    <source>
        <dbReference type="ARBA" id="ARBA00012728"/>
    </source>
</evidence>
<dbReference type="STRING" id="933852.A0A0C3BK44"/>
<organism evidence="15 16">
    <name type="scientific">Serendipita vermifera MAFF 305830</name>
    <dbReference type="NCBI Taxonomy" id="933852"/>
    <lineage>
        <taxon>Eukaryota</taxon>
        <taxon>Fungi</taxon>
        <taxon>Dikarya</taxon>
        <taxon>Basidiomycota</taxon>
        <taxon>Agaricomycotina</taxon>
        <taxon>Agaricomycetes</taxon>
        <taxon>Sebacinales</taxon>
        <taxon>Serendipitaceae</taxon>
        <taxon>Serendipita</taxon>
    </lineage>
</organism>
<evidence type="ECO:0000313" key="15">
    <source>
        <dbReference type="EMBL" id="KIM31861.1"/>
    </source>
</evidence>
<dbReference type="Pfam" id="PF02878">
    <property type="entry name" value="PGM_PMM_I"/>
    <property type="match status" value="1"/>
</dbReference>
<evidence type="ECO:0000256" key="6">
    <source>
        <dbReference type="ARBA" id="ARBA00022490"/>
    </source>
</evidence>
<dbReference type="Pfam" id="PF02880">
    <property type="entry name" value="PGM_PMM_III"/>
    <property type="match status" value="1"/>
</dbReference>
<dbReference type="EC" id="5.4.2.2" evidence="5"/>
<dbReference type="PANTHER" id="PTHR22573:SF2">
    <property type="entry name" value="PHOSPHOGLUCOMUTASE"/>
    <property type="match status" value="1"/>
</dbReference>
<evidence type="ECO:0000259" key="13">
    <source>
        <dbReference type="Pfam" id="PF02879"/>
    </source>
</evidence>
<dbReference type="InterPro" id="IPR005845">
    <property type="entry name" value="A-D-PHexomutase_a/b/a-II"/>
</dbReference>
<dbReference type="SUPFAM" id="SSF53738">
    <property type="entry name" value="Phosphoglucomutase, first 3 domains"/>
    <property type="match status" value="3"/>
</dbReference>
<comment type="similarity">
    <text evidence="4 11">Belongs to the phosphohexose mutase family.</text>
</comment>
<dbReference type="Gene3D" id="3.30.310.50">
    <property type="entry name" value="Alpha-D-phosphohexomutase, C-terminal domain"/>
    <property type="match status" value="1"/>
</dbReference>
<evidence type="ECO:0000256" key="1">
    <source>
        <dbReference type="ARBA" id="ARBA00000443"/>
    </source>
</evidence>
<dbReference type="InterPro" id="IPR036900">
    <property type="entry name" value="A-D-PHexomutase_C_sf"/>
</dbReference>
<evidence type="ECO:0000256" key="2">
    <source>
        <dbReference type="ARBA" id="ARBA00001946"/>
    </source>
</evidence>
<dbReference type="FunFam" id="3.40.120.10:FF:000004">
    <property type="entry name" value="Phosphoglucomutase 5"/>
    <property type="match status" value="1"/>
</dbReference>
<evidence type="ECO:0000256" key="8">
    <source>
        <dbReference type="ARBA" id="ARBA00022723"/>
    </source>
</evidence>
<evidence type="ECO:0000256" key="4">
    <source>
        <dbReference type="ARBA" id="ARBA00010231"/>
    </source>
</evidence>
<dbReference type="PANTHER" id="PTHR22573">
    <property type="entry name" value="PHOSPHOHEXOMUTASE FAMILY MEMBER"/>
    <property type="match status" value="1"/>
</dbReference>
<keyword evidence="6" id="KW-0963">Cytoplasm</keyword>
<dbReference type="InterPro" id="IPR016055">
    <property type="entry name" value="A-D-PHexomutase_a/b/a-I/II/III"/>
</dbReference>
<dbReference type="InterPro" id="IPR045244">
    <property type="entry name" value="PGM"/>
</dbReference>
<dbReference type="GO" id="GO:0005829">
    <property type="term" value="C:cytosol"/>
    <property type="evidence" value="ECO:0007669"/>
    <property type="project" value="TreeGrafter"/>
</dbReference>
<proteinExistence type="inferred from homology"/>
<sequence>MTRYNIQTVATKVHDGQKPGTSGLRKRVKVFQQEHYTENFIQAIFDAINPQGKTLVVGGDGRYFNDRTVQTICKLGAANGVAKLIIGKDGILSTPAASNVIRKYKADGGILLTASHNPGGPDNDFGIKYNMSNGGPAPESVTEAIYEKTKTLKEYKTLEAQEVDLSKIGECTYGPLKVQIIDSVKDYVELLKSIFDFDAITDFLQSNKSFKVLFDGMHGVTGPYGRAIFVETLGLPESSIQNATPLPDFGGGHPDPNLTYAHDLVKAVDDGKIDFGAASDGDGDRNMIYGNNAFVTPSDSVAVIADWADAIPYFKNGVKGLARSMPTSGAIDLVAKAKNLEVFEVPTGWKFFGNLMDAGRLSICGEESFGTGSDHIREKDGVWAIVAWLNIIAVANKETPGTGINDILLKHYKKYGRSFFSRYDYEEVDSDAAKKVVTHLDEGINSGSLIGKTFPSCTGDFTVSEAFNFCYTDPIDGSVSKNQGQVIRFSDGSRVVFRLSGTGSQGATIRLYVERYSKDESQYSLETAKGIAGLIEVAGVLSKLEEFTGRKKPTVITSGRRRANV</sequence>
<comment type="cofactor">
    <cofactor evidence="2">
        <name>Mg(2+)</name>
        <dbReference type="ChEBI" id="CHEBI:18420"/>
    </cofactor>
</comment>
<dbReference type="InterPro" id="IPR005841">
    <property type="entry name" value="Alpha-D-phosphohexomutase_SF"/>
</dbReference>
<dbReference type="NCBIfam" id="NF005737">
    <property type="entry name" value="PRK07564.1-1"/>
    <property type="match status" value="1"/>
</dbReference>
<dbReference type="PROSITE" id="PS00710">
    <property type="entry name" value="PGM_PMM"/>
    <property type="match status" value="1"/>
</dbReference>
<dbReference type="InterPro" id="IPR005846">
    <property type="entry name" value="A-D-PHexomutase_a/b/a-III"/>
</dbReference>
<protein>
    <recommendedName>
        <fullName evidence="5">phosphoglucomutase (alpha-D-glucose-1,6-bisphosphate-dependent)</fullName>
        <ecNumber evidence="5">5.4.2.2</ecNumber>
    </recommendedName>
</protein>
<dbReference type="Pfam" id="PF24947">
    <property type="entry name" value="PGM1_C_vert_fung"/>
    <property type="match status" value="1"/>
</dbReference>
<comment type="subcellular location">
    <subcellularLocation>
        <location evidence="3">Cytoplasm</location>
    </subcellularLocation>
</comment>
<name>A0A0C3BK44_SERVB</name>
<evidence type="ECO:0000259" key="14">
    <source>
        <dbReference type="Pfam" id="PF02880"/>
    </source>
</evidence>
<dbReference type="HOGENOM" id="CLU_009330_0_1_1"/>
<dbReference type="CDD" id="cd03085">
    <property type="entry name" value="PGM1"/>
    <property type="match status" value="1"/>
</dbReference>
<accession>A0A0C3BK44</accession>
<reference evidence="16" key="2">
    <citation type="submission" date="2015-01" db="EMBL/GenBank/DDBJ databases">
        <title>Evolutionary Origins and Diversification of the Mycorrhizal Mutualists.</title>
        <authorList>
            <consortium name="DOE Joint Genome Institute"/>
            <consortium name="Mycorrhizal Genomics Consortium"/>
            <person name="Kohler A."/>
            <person name="Kuo A."/>
            <person name="Nagy L.G."/>
            <person name="Floudas D."/>
            <person name="Copeland A."/>
            <person name="Barry K.W."/>
            <person name="Cichocki N."/>
            <person name="Veneault-Fourrey C."/>
            <person name="LaButti K."/>
            <person name="Lindquist E.A."/>
            <person name="Lipzen A."/>
            <person name="Lundell T."/>
            <person name="Morin E."/>
            <person name="Murat C."/>
            <person name="Riley R."/>
            <person name="Ohm R."/>
            <person name="Sun H."/>
            <person name="Tunlid A."/>
            <person name="Henrissat B."/>
            <person name="Grigoriev I.V."/>
            <person name="Hibbett D.S."/>
            <person name="Martin F."/>
        </authorList>
    </citation>
    <scope>NUCLEOTIDE SEQUENCE [LARGE SCALE GENOMIC DNA]</scope>
    <source>
        <strain evidence="16">MAFF 305830</strain>
    </source>
</reference>
<evidence type="ECO:0000256" key="10">
    <source>
        <dbReference type="ARBA" id="ARBA00023235"/>
    </source>
</evidence>